<accession>A0A0G1HLD5</accession>
<protein>
    <submittedName>
        <fullName evidence="1">Uncharacterized protein</fullName>
    </submittedName>
</protein>
<gene>
    <name evidence="1" type="ORF">UW37_C0001G0011</name>
</gene>
<sequence>MKKFLYRSILFLFVFSQLSYLFLAELPKIQLTAHAAGNLTSASATLSNSRLSFYGRVNGTHSAGDTTIALDASGNPDNSTNHLFPNDTVSVGPNGNFTVGSVIDSLNFALSAGLTVGASDQDAVYSTQSGALAVTFTITNDIPANGYVLVTIPDPAANGNDGAPDTAATPDINGFDLNSMATSDIATTGGTGCVWSTETLTAGSGSGHKYKVLTTSACTAGAITVTFDGASKDLVNPAPPTAHSQGTADTYTIVVDTYDGDPDSGGQIIDYANVKVAPIEGVLVSATVDESLSFTVAGITADSGSYCGVTRTAATPDTTAYSIPWGTIPSVYAAATHNTEQQLTVSTNALSGYKVYIEENDQMGRNGNVCTGATPSAGDFTFSAGTCIRDTLCAAGACSHTTSADWTDMATYVGFGYSLEDQSGTDAQFEYDDSGTWQAKTPADQEAPETRSDSNAEIMTSGVPVSGSSVFACYRIAIGGTQPAGYYYNKIKYTAVATF</sequence>
<dbReference type="AlphaFoldDB" id="A0A0G1HLD5"/>
<reference evidence="1 2" key="1">
    <citation type="journal article" date="2015" name="Nature">
        <title>rRNA introns, odd ribosomes, and small enigmatic genomes across a large radiation of phyla.</title>
        <authorList>
            <person name="Brown C.T."/>
            <person name="Hug L.A."/>
            <person name="Thomas B.C."/>
            <person name="Sharon I."/>
            <person name="Castelle C.J."/>
            <person name="Singh A."/>
            <person name="Wilkins M.J."/>
            <person name="Williams K.H."/>
            <person name="Banfield J.F."/>
        </authorList>
    </citation>
    <scope>NUCLEOTIDE SEQUENCE [LARGE SCALE GENOMIC DNA]</scope>
</reference>
<proteinExistence type="predicted"/>
<name>A0A0G1HLD5_9BACT</name>
<dbReference type="EMBL" id="LCIB01000001">
    <property type="protein sequence ID" value="KKT48006.1"/>
    <property type="molecule type" value="Genomic_DNA"/>
</dbReference>
<evidence type="ECO:0000313" key="1">
    <source>
        <dbReference type="EMBL" id="KKT48006.1"/>
    </source>
</evidence>
<organism evidence="1 2">
    <name type="scientific">Candidatus Gottesmanbacteria bacterium GW2011_GWA2_44_17</name>
    <dbReference type="NCBI Taxonomy" id="1618444"/>
    <lineage>
        <taxon>Bacteria</taxon>
        <taxon>Candidatus Gottesmaniibacteriota</taxon>
    </lineage>
</organism>
<comment type="caution">
    <text evidence="1">The sequence shown here is derived from an EMBL/GenBank/DDBJ whole genome shotgun (WGS) entry which is preliminary data.</text>
</comment>
<dbReference type="Proteomes" id="UP000034063">
    <property type="component" value="Unassembled WGS sequence"/>
</dbReference>
<evidence type="ECO:0000313" key="2">
    <source>
        <dbReference type="Proteomes" id="UP000034063"/>
    </source>
</evidence>